<gene>
    <name evidence="2" type="ORF">KMW28_10175</name>
</gene>
<dbReference type="Proteomes" id="UP000678679">
    <property type="component" value="Chromosome 1"/>
</dbReference>
<name>A0AAX1MXZ4_9BACT</name>
<sequence length="260" mass="29795">MNLKQLTLILLSLVSSNAFSQDNIRIKIESIKLNADTIISKQLKDYVLNKNIDILEYSKIKYTDADVVDERMVLIDYSSENNLKLSLSKTINKLNSDLEKGNYYPQIDLDKVDGNLNIDDFQGVYVELKRLKSSDILFEYNIYYPMVISEGLIAESDMEGWNLSIIKKSNKIENGINLELNDSSGASDRKVKLRLISKDTYLLLETGSLNKGEGYEYRKIVVPLKKAKQLPILRIINTGELDDIYDGFEEVDFKSYSFDK</sequence>
<protein>
    <submittedName>
        <fullName evidence="2">Uncharacterized protein</fullName>
    </submittedName>
</protein>
<dbReference type="EMBL" id="CP076132">
    <property type="protein sequence ID" value="QWG00021.1"/>
    <property type="molecule type" value="Genomic_DNA"/>
</dbReference>
<feature type="signal peptide" evidence="1">
    <location>
        <begin position="1"/>
        <end position="20"/>
    </location>
</feature>
<accession>A0AAX1MXZ4</accession>
<dbReference type="RefSeq" id="WP_169663506.1">
    <property type="nucleotide sequence ID" value="NZ_CP076132.1"/>
</dbReference>
<evidence type="ECO:0000256" key="1">
    <source>
        <dbReference type="SAM" id="SignalP"/>
    </source>
</evidence>
<keyword evidence="1" id="KW-0732">Signal</keyword>
<feature type="chain" id="PRO_5044016011" evidence="1">
    <location>
        <begin position="21"/>
        <end position="260"/>
    </location>
</feature>
<proteinExistence type="predicted"/>
<dbReference type="AlphaFoldDB" id="A0AAX1MXZ4"/>
<keyword evidence="3" id="KW-1185">Reference proteome</keyword>
<dbReference type="KEGG" id="fya:KMW28_10175"/>
<organism evidence="2 3">
    <name type="scientific">Flammeovirga yaeyamensis</name>
    <dbReference type="NCBI Taxonomy" id="367791"/>
    <lineage>
        <taxon>Bacteria</taxon>
        <taxon>Pseudomonadati</taxon>
        <taxon>Bacteroidota</taxon>
        <taxon>Cytophagia</taxon>
        <taxon>Cytophagales</taxon>
        <taxon>Flammeovirgaceae</taxon>
        <taxon>Flammeovirga</taxon>
    </lineage>
</organism>
<evidence type="ECO:0000313" key="2">
    <source>
        <dbReference type="EMBL" id="QWG00021.1"/>
    </source>
</evidence>
<evidence type="ECO:0000313" key="3">
    <source>
        <dbReference type="Proteomes" id="UP000678679"/>
    </source>
</evidence>
<reference evidence="2 3" key="1">
    <citation type="submission" date="2021-05" db="EMBL/GenBank/DDBJ databases">
        <title>Comparative genomic studies on the polysaccharide-degrading batcterial strains of the Flammeovirga genus.</title>
        <authorList>
            <person name="Zewei F."/>
            <person name="Zheng Z."/>
            <person name="Yu L."/>
            <person name="Ruyue G."/>
            <person name="Yanhong M."/>
            <person name="Yuanyuan C."/>
            <person name="Jingyan G."/>
            <person name="Wenjun H."/>
        </authorList>
    </citation>
    <scope>NUCLEOTIDE SEQUENCE [LARGE SCALE GENOMIC DNA]</scope>
    <source>
        <strain evidence="2 3">NBRC:100898</strain>
    </source>
</reference>